<dbReference type="InterPro" id="IPR006311">
    <property type="entry name" value="TAT_signal"/>
</dbReference>
<comment type="caution">
    <text evidence="1">The sequence shown here is derived from an EMBL/GenBank/DDBJ whole genome shotgun (WGS) entry which is preliminary data.</text>
</comment>
<name>X1GH51_9ZZZZ</name>
<dbReference type="InterPro" id="IPR019546">
    <property type="entry name" value="TAT_signal_bac_arc"/>
</dbReference>
<evidence type="ECO:0008006" key="2">
    <source>
        <dbReference type="Google" id="ProtNLM"/>
    </source>
</evidence>
<protein>
    <recommendedName>
        <fullName evidence="2">Twin-arginine translocation signal domain-containing protein</fullName>
    </recommendedName>
</protein>
<organism evidence="1">
    <name type="scientific">marine sediment metagenome</name>
    <dbReference type="NCBI Taxonomy" id="412755"/>
    <lineage>
        <taxon>unclassified sequences</taxon>
        <taxon>metagenomes</taxon>
        <taxon>ecological metagenomes</taxon>
    </lineage>
</organism>
<dbReference type="EMBL" id="BARU01007335">
    <property type="protein sequence ID" value="GAH44145.1"/>
    <property type="molecule type" value="Genomic_DNA"/>
</dbReference>
<feature type="non-terminal residue" evidence="1">
    <location>
        <position position="142"/>
    </location>
</feature>
<proteinExistence type="predicted"/>
<dbReference type="AlphaFoldDB" id="X1GH51"/>
<accession>X1GH51</accession>
<reference evidence="1" key="1">
    <citation type="journal article" date="2014" name="Front. Microbiol.">
        <title>High frequency of phylogenetically diverse reductive dehalogenase-homologous genes in deep subseafloor sedimentary metagenomes.</title>
        <authorList>
            <person name="Kawai M."/>
            <person name="Futagami T."/>
            <person name="Toyoda A."/>
            <person name="Takaki Y."/>
            <person name="Nishi S."/>
            <person name="Hori S."/>
            <person name="Arai W."/>
            <person name="Tsubouchi T."/>
            <person name="Morono Y."/>
            <person name="Uchiyama I."/>
            <person name="Ito T."/>
            <person name="Fujiyama A."/>
            <person name="Inagaki F."/>
            <person name="Takami H."/>
        </authorList>
    </citation>
    <scope>NUCLEOTIDE SEQUENCE</scope>
    <source>
        <strain evidence="1">Expedition CK06-06</strain>
    </source>
</reference>
<gene>
    <name evidence="1" type="ORF">S03H2_14455</name>
</gene>
<dbReference type="NCBIfam" id="TIGR01409">
    <property type="entry name" value="TAT_signal_seq"/>
    <property type="match status" value="1"/>
</dbReference>
<evidence type="ECO:0000313" key="1">
    <source>
        <dbReference type="EMBL" id="GAH44145.1"/>
    </source>
</evidence>
<dbReference type="PROSITE" id="PS51318">
    <property type="entry name" value="TAT"/>
    <property type="match status" value="1"/>
</dbReference>
<sequence length="142" mass="16618">MKLINRNMNTRRNFIKQLAAGAAVLPMPALLIFAKENNFPVRAITQGPKFHWFGYYDKLQFDPTNRYVLGMQVGFEMRSPTKDNVIKLGYVDIQDNDKWVEISESRSWGWQQGCMLQWIPGSDLKMIWNDRRGDDFISIIKD</sequence>